<protein>
    <recommendedName>
        <fullName evidence="1">Ig-like domain-containing protein</fullName>
    </recommendedName>
</protein>
<dbReference type="InterPro" id="IPR003599">
    <property type="entry name" value="Ig_sub"/>
</dbReference>
<dbReference type="EMBL" id="KZ308256">
    <property type="protein sequence ID" value="KAG8225877.1"/>
    <property type="molecule type" value="Genomic_DNA"/>
</dbReference>
<dbReference type="AlphaFoldDB" id="A0A8K0NY06"/>
<dbReference type="Gene3D" id="2.60.40.10">
    <property type="entry name" value="Immunoglobulins"/>
    <property type="match status" value="1"/>
</dbReference>
<dbReference type="Pfam" id="PF00047">
    <property type="entry name" value="ig"/>
    <property type="match status" value="1"/>
</dbReference>
<feature type="domain" description="Ig-like" evidence="1">
    <location>
        <begin position="29"/>
        <end position="136"/>
    </location>
</feature>
<dbReference type="InterPro" id="IPR007110">
    <property type="entry name" value="Ig-like_dom"/>
</dbReference>
<sequence length="156" mass="16899">MLLSTTSSFGIQSGSLRTPATYCPLSQGKHITEEPVETVYTEAGANVTMPCPGVSERSLVATLEWSCKGCSFSAGTGTSIKIAKYMGEFKTLVESQKRMTLVPENFAIHFQPVSAEDSGDYYCLVNNRPKPEAVLRLVVQGKVSFISCFLVSSGER</sequence>
<proteinExistence type="predicted"/>
<keyword evidence="3" id="KW-1185">Reference proteome</keyword>
<dbReference type="SMART" id="SM00409">
    <property type="entry name" value="IG"/>
    <property type="match status" value="1"/>
</dbReference>
<dbReference type="PROSITE" id="PS50835">
    <property type="entry name" value="IG_LIKE"/>
    <property type="match status" value="1"/>
</dbReference>
<dbReference type="Proteomes" id="UP000792457">
    <property type="component" value="Unassembled WGS sequence"/>
</dbReference>
<reference evidence="2" key="1">
    <citation type="submission" date="2013-04" db="EMBL/GenBank/DDBJ databases">
        <authorList>
            <person name="Qu J."/>
            <person name="Murali S.C."/>
            <person name="Bandaranaike D."/>
            <person name="Bellair M."/>
            <person name="Blankenburg K."/>
            <person name="Chao H."/>
            <person name="Dinh H."/>
            <person name="Doddapaneni H."/>
            <person name="Downs B."/>
            <person name="Dugan-Rocha S."/>
            <person name="Elkadiri S."/>
            <person name="Gnanaolivu R.D."/>
            <person name="Hernandez B."/>
            <person name="Javaid M."/>
            <person name="Jayaseelan J.C."/>
            <person name="Lee S."/>
            <person name="Li M."/>
            <person name="Ming W."/>
            <person name="Munidasa M."/>
            <person name="Muniz J."/>
            <person name="Nguyen L."/>
            <person name="Ongeri F."/>
            <person name="Osuji N."/>
            <person name="Pu L.-L."/>
            <person name="Puazo M."/>
            <person name="Qu C."/>
            <person name="Quiroz J."/>
            <person name="Raj R."/>
            <person name="Weissenberger G."/>
            <person name="Xin Y."/>
            <person name="Zou X."/>
            <person name="Han Y."/>
            <person name="Richards S."/>
            <person name="Worley K."/>
            <person name="Muzny D."/>
            <person name="Gibbs R."/>
        </authorList>
    </citation>
    <scope>NUCLEOTIDE SEQUENCE</scope>
    <source>
        <strain evidence="2">Sampled in the wild</strain>
    </source>
</reference>
<accession>A0A8K0NY06</accession>
<dbReference type="OrthoDB" id="6138780at2759"/>
<dbReference type="InterPro" id="IPR013151">
    <property type="entry name" value="Immunoglobulin_dom"/>
</dbReference>
<evidence type="ECO:0000313" key="3">
    <source>
        <dbReference type="Proteomes" id="UP000792457"/>
    </source>
</evidence>
<gene>
    <name evidence="2" type="ORF">J437_LFUL006037</name>
</gene>
<evidence type="ECO:0000259" key="1">
    <source>
        <dbReference type="PROSITE" id="PS50835"/>
    </source>
</evidence>
<comment type="caution">
    <text evidence="2">The sequence shown here is derived from an EMBL/GenBank/DDBJ whole genome shotgun (WGS) entry which is preliminary data.</text>
</comment>
<dbReference type="SUPFAM" id="SSF48726">
    <property type="entry name" value="Immunoglobulin"/>
    <property type="match status" value="1"/>
</dbReference>
<dbReference type="InterPro" id="IPR013783">
    <property type="entry name" value="Ig-like_fold"/>
</dbReference>
<reference evidence="2" key="2">
    <citation type="submission" date="2017-10" db="EMBL/GenBank/DDBJ databases">
        <title>Ladona fulva Genome sequencing and assembly.</title>
        <authorList>
            <person name="Murali S."/>
            <person name="Richards S."/>
            <person name="Bandaranaike D."/>
            <person name="Bellair M."/>
            <person name="Blankenburg K."/>
            <person name="Chao H."/>
            <person name="Dinh H."/>
            <person name="Doddapaneni H."/>
            <person name="Dugan-Rocha S."/>
            <person name="Elkadiri S."/>
            <person name="Gnanaolivu R."/>
            <person name="Hernandez B."/>
            <person name="Skinner E."/>
            <person name="Javaid M."/>
            <person name="Lee S."/>
            <person name="Li M."/>
            <person name="Ming W."/>
            <person name="Munidasa M."/>
            <person name="Muniz J."/>
            <person name="Nguyen L."/>
            <person name="Hughes D."/>
            <person name="Osuji N."/>
            <person name="Pu L.-L."/>
            <person name="Puazo M."/>
            <person name="Qu C."/>
            <person name="Quiroz J."/>
            <person name="Raj R."/>
            <person name="Weissenberger G."/>
            <person name="Xin Y."/>
            <person name="Zou X."/>
            <person name="Han Y."/>
            <person name="Worley K."/>
            <person name="Muzny D."/>
            <person name="Gibbs R."/>
        </authorList>
    </citation>
    <scope>NUCLEOTIDE SEQUENCE</scope>
    <source>
        <strain evidence="2">Sampled in the wild</strain>
    </source>
</reference>
<dbReference type="InterPro" id="IPR036179">
    <property type="entry name" value="Ig-like_dom_sf"/>
</dbReference>
<organism evidence="2 3">
    <name type="scientific">Ladona fulva</name>
    <name type="common">Scarce chaser dragonfly</name>
    <name type="synonym">Libellula fulva</name>
    <dbReference type="NCBI Taxonomy" id="123851"/>
    <lineage>
        <taxon>Eukaryota</taxon>
        <taxon>Metazoa</taxon>
        <taxon>Ecdysozoa</taxon>
        <taxon>Arthropoda</taxon>
        <taxon>Hexapoda</taxon>
        <taxon>Insecta</taxon>
        <taxon>Pterygota</taxon>
        <taxon>Palaeoptera</taxon>
        <taxon>Odonata</taxon>
        <taxon>Epiprocta</taxon>
        <taxon>Anisoptera</taxon>
        <taxon>Libelluloidea</taxon>
        <taxon>Libellulidae</taxon>
        <taxon>Ladona</taxon>
    </lineage>
</organism>
<name>A0A8K0NY06_LADFU</name>
<evidence type="ECO:0000313" key="2">
    <source>
        <dbReference type="EMBL" id="KAG8225877.1"/>
    </source>
</evidence>